<dbReference type="STRING" id="215637.A0A4P9ZZL7"/>
<feature type="region of interest" description="Disordered" evidence="1">
    <location>
        <begin position="1"/>
        <end position="37"/>
    </location>
</feature>
<evidence type="ECO:0000313" key="2">
    <source>
        <dbReference type="EMBL" id="RKP39234.1"/>
    </source>
</evidence>
<dbReference type="AlphaFoldDB" id="A0A4P9ZZL7"/>
<feature type="region of interest" description="Disordered" evidence="1">
    <location>
        <begin position="62"/>
        <end position="263"/>
    </location>
</feature>
<feature type="region of interest" description="Disordered" evidence="1">
    <location>
        <begin position="297"/>
        <end position="490"/>
    </location>
</feature>
<feature type="compositionally biased region" description="Low complexity" evidence="1">
    <location>
        <begin position="312"/>
        <end position="339"/>
    </location>
</feature>
<dbReference type="Proteomes" id="UP000268162">
    <property type="component" value="Unassembled WGS sequence"/>
</dbReference>
<feature type="compositionally biased region" description="Pro residues" evidence="1">
    <location>
        <begin position="81"/>
        <end position="99"/>
    </location>
</feature>
<feature type="compositionally biased region" description="Basic residues" evidence="1">
    <location>
        <begin position="8"/>
        <end position="19"/>
    </location>
</feature>
<feature type="compositionally biased region" description="Polar residues" evidence="1">
    <location>
        <begin position="363"/>
        <end position="374"/>
    </location>
</feature>
<feature type="compositionally biased region" description="Low complexity" evidence="1">
    <location>
        <begin position="21"/>
        <end position="32"/>
    </location>
</feature>
<name>A0A4P9ZZL7_9FUNG</name>
<feature type="compositionally biased region" description="Low complexity" evidence="1">
    <location>
        <begin position="114"/>
        <end position="137"/>
    </location>
</feature>
<reference evidence="3" key="1">
    <citation type="journal article" date="2018" name="Nat. Microbiol.">
        <title>Leveraging single-cell genomics to expand the fungal tree of life.</title>
        <authorList>
            <person name="Ahrendt S.R."/>
            <person name="Quandt C.A."/>
            <person name="Ciobanu D."/>
            <person name="Clum A."/>
            <person name="Salamov A."/>
            <person name="Andreopoulos B."/>
            <person name="Cheng J.F."/>
            <person name="Woyke T."/>
            <person name="Pelin A."/>
            <person name="Henrissat B."/>
            <person name="Reynolds N.K."/>
            <person name="Benny G.L."/>
            <person name="Smith M.E."/>
            <person name="James T.Y."/>
            <person name="Grigoriev I.V."/>
        </authorList>
    </citation>
    <scope>NUCLEOTIDE SEQUENCE [LARGE SCALE GENOMIC DNA]</scope>
    <source>
        <strain evidence="3">RSA 468</strain>
    </source>
</reference>
<gene>
    <name evidence="2" type="ORF">BJ085DRAFT_33356</name>
</gene>
<feature type="compositionally biased region" description="Polar residues" evidence="1">
    <location>
        <begin position="226"/>
        <end position="237"/>
    </location>
</feature>
<feature type="compositionally biased region" description="Pro residues" evidence="1">
    <location>
        <begin position="138"/>
        <end position="148"/>
    </location>
</feature>
<feature type="compositionally biased region" description="Polar residues" evidence="1">
    <location>
        <begin position="161"/>
        <end position="179"/>
    </location>
</feature>
<feature type="compositionally biased region" description="Pro residues" evidence="1">
    <location>
        <begin position="439"/>
        <end position="451"/>
    </location>
</feature>
<feature type="compositionally biased region" description="Pro residues" evidence="1">
    <location>
        <begin position="655"/>
        <end position="667"/>
    </location>
</feature>
<protein>
    <submittedName>
        <fullName evidence="2">Uncharacterized protein</fullName>
    </submittedName>
</protein>
<feature type="region of interest" description="Disordered" evidence="1">
    <location>
        <begin position="645"/>
        <end position="743"/>
    </location>
</feature>
<feature type="region of interest" description="Disordered" evidence="1">
    <location>
        <begin position="543"/>
        <end position="628"/>
    </location>
</feature>
<evidence type="ECO:0000256" key="1">
    <source>
        <dbReference type="SAM" id="MobiDB-lite"/>
    </source>
</evidence>
<organism evidence="2 3">
    <name type="scientific">Dimargaris cristalligena</name>
    <dbReference type="NCBI Taxonomy" id="215637"/>
    <lineage>
        <taxon>Eukaryota</taxon>
        <taxon>Fungi</taxon>
        <taxon>Fungi incertae sedis</taxon>
        <taxon>Zoopagomycota</taxon>
        <taxon>Kickxellomycotina</taxon>
        <taxon>Dimargaritomycetes</taxon>
        <taxon>Dimargaritales</taxon>
        <taxon>Dimargaritaceae</taxon>
        <taxon>Dimargaris</taxon>
    </lineage>
</organism>
<keyword evidence="3" id="KW-1185">Reference proteome</keyword>
<dbReference type="EMBL" id="ML002288">
    <property type="protein sequence ID" value="RKP39234.1"/>
    <property type="molecule type" value="Genomic_DNA"/>
</dbReference>
<accession>A0A4P9ZZL7</accession>
<sequence length="750" mass="79881">MARSATASKKKPASQRSRKVSTTSSHYSQSPSGMGIFRESFDFDSIEDPFAKKDKIPWELASQAHKKATTKAQSPSTPILPAAPVPAPAALPPLSPVEAPPTSLLTPPEPLSPPSSDSLHSLPTQQQPPISLSLSLSPPQPQPQPPAQPRSAPRDRKPPHSAQTITLTPSALRVTTGNKPASLPAPGSPQESTIPLSGGASSGGAGVISLPVTPHQRTNPAGRATSPMSAPSKNLSIDFSAIKDPFKKRDKIPMTPIDSNPASNRISLNTDAALMPGVAATVTVMVQDIDGVPVNRYAPPPPHLTPPSLANSPPQWSPLSALSSPPLPLPSTIAPPSLSVAPATPENHHSTAQPRATSPLPSPNKSITFTAQSSPLPPEVSKKHDLLPTPFRKRDKIPMYSKSMEALAHSNSIRLSRPPGSQPQTPSHTKPATTSSPPLSSPPALGRPPPLRLNSPDSGLGGWSPGPVEERPTAPPAEYDRPPAAATTGEILIPTVYKQLRRQGHAAIAELDDDMRRRYFLTDKWYARQKKMSPLMDSMYVLGDGEHSTPTPTPSHGHSHASGPRTSSPLSRKATAGRASAADYMLSNSPHRPPSAQPMLAPPSRTATPQVPGDEPRHPGRHPTPHATASLDSLELSSLDPSSANLQSLISTDPYPSPQTPNMPSPDTPNSHYHQQIPMPPHSHNHNHQYHHSNPYQSYQNPPPHPAHHHQPTSAAWTYPQPHPESPPSSEHPGHQPPARRSRVCCCALM</sequence>
<evidence type="ECO:0000313" key="3">
    <source>
        <dbReference type="Proteomes" id="UP000268162"/>
    </source>
</evidence>
<proteinExistence type="predicted"/>